<gene>
    <name evidence="1" type="ORF">CR532_04985</name>
    <name evidence="2" type="ORF">CR532_05245</name>
</gene>
<accession>A0A2S1LYQ2</accession>
<name>A0A2S1LYQ2_9SPIR</name>
<geneLocation type="plasmid" evidence="1 3">
    <name>pl29</name>
</geneLocation>
<sequence length="371" mass="41843">MPMDTVNVNLITSRLDITKVQYYNPLLVYKTTTLKIDDQVNNIKILPLNVNNYTKSIEALEKANGNDLEAEKAYLNTALGAFFGEDALRACTLLLYKDKPESIKEYLKASRHSFVVLINPYKKESPTDDGLSIYKDDYPKFKSPNTFFVFSTKETELKELFKDKGSTEGKGNIVIYSNGGDNLYLKFISQYLNQASIFHSVNPYGIKLKATPLLDDATIKKLRDARINFYALLNETGLDGVPSFKEGVDLAGTPIDELATLSYIKNETIVELIRVWNKHNRQNSKLSALSLSGIRENAYTASLECLFNRFKSSGLIVDYSSIRLKLKPSPQLQLDLNITITYNYSINAVVLNITTEDIKDYQNSLAQDRSA</sequence>
<evidence type="ECO:0000313" key="2">
    <source>
        <dbReference type="EMBL" id="AWG43401.1"/>
    </source>
</evidence>
<dbReference type="EMBL" id="CP025789">
    <property type="protein sequence ID" value="AWG43401.1"/>
    <property type="molecule type" value="Genomic_DNA"/>
</dbReference>
<proteinExistence type="predicted"/>
<keyword evidence="3" id="KW-1185">Reference proteome</keyword>
<dbReference type="OrthoDB" id="350840at2"/>
<geneLocation type="plasmid" evidence="2 3">
    <name>pl20</name>
</geneLocation>
<evidence type="ECO:0000313" key="1">
    <source>
        <dbReference type="EMBL" id="AWG43356.1"/>
    </source>
</evidence>
<dbReference type="Pfam" id="PF05619">
    <property type="entry name" value="DUF787"/>
    <property type="match status" value="1"/>
</dbReference>
<protein>
    <submittedName>
        <fullName evidence="2">Uncharacterized protein</fullName>
    </submittedName>
</protein>
<dbReference type="RefSeq" id="WP_108729752.1">
    <property type="nucleotide sequence ID" value="NZ_CP025787.1"/>
</dbReference>
<dbReference type="EMBL" id="CP025787">
    <property type="protein sequence ID" value="AWG43356.1"/>
    <property type="molecule type" value="Genomic_DNA"/>
</dbReference>
<organism evidence="2 3">
    <name type="scientific">Candidatus Borreliella tachyglossi</name>
    <dbReference type="NCBI Taxonomy" id="1964448"/>
    <lineage>
        <taxon>Bacteria</taxon>
        <taxon>Pseudomonadati</taxon>
        <taxon>Spirochaetota</taxon>
        <taxon>Spirochaetia</taxon>
        <taxon>Spirochaetales</taxon>
        <taxon>Borreliaceae</taxon>
        <taxon>Borreliella</taxon>
    </lineage>
</organism>
<dbReference type="Proteomes" id="UP000244655">
    <property type="component" value="Plasmid pl20"/>
</dbReference>
<dbReference type="AlphaFoldDB" id="A0A2S1LYQ2"/>
<evidence type="ECO:0000313" key="3">
    <source>
        <dbReference type="Proteomes" id="UP000244655"/>
    </source>
</evidence>
<dbReference type="InterPro" id="IPR008505">
    <property type="entry name" value="DUF787"/>
</dbReference>
<keyword evidence="2" id="KW-0614">Plasmid</keyword>
<dbReference type="Proteomes" id="UP000244655">
    <property type="component" value="Plasmid pl29"/>
</dbReference>
<reference evidence="2 3" key="1">
    <citation type="submission" date="2018-01" db="EMBL/GenBank/DDBJ databases">
        <title>Genome sequence of Borrelia tachyglossi.</title>
        <authorList>
            <person name="Gofton A.W."/>
        </authorList>
    </citation>
    <scope>NUCLEOTIDE SEQUENCE [LARGE SCALE GENOMIC DNA]</scope>
    <source>
        <strain evidence="2 3">Bc-F10-1268</strain>
        <plasmid evidence="2 3">pl20</plasmid>
        <plasmid evidence="1 3">pl29</plasmid>
    </source>
</reference>